<organism evidence="3 5">
    <name type="scientific">Medicago truncatula</name>
    <name type="common">Barrel medic</name>
    <name type="synonym">Medicago tribuloides</name>
    <dbReference type="NCBI Taxonomy" id="3880"/>
    <lineage>
        <taxon>Eukaryota</taxon>
        <taxon>Viridiplantae</taxon>
        <taxon>Streptophyta</taxon>
        <taxon>Embryophyta</taxon>
        <taxon>Tracheophyta</taxon>
        <taxon>Spermatophyta</taxon>
        <taxon>Magnoliopsida</taxon>
        <taxon>eudicotyledons</taxon>
        <taxon>Gunneridae</taxon>
        <taxon>Pentapetalae</taxon>
        <taxon>rosids</taxon>
        <taxon>fabids</taxon>
        <taxon>Fabales</taxon>
        <taxon>Fabaceae</taxon>
        <taxon>Papilionoideae</taxon>
        <taxon>50 kb inversion clade</taxon>
        <taxon>NPAAA clade</taxon>
        <taxon>Hologalegina</taxon>
        <taxon>IRL clade</taxon>
        <taxon>Trifolieae</taxon>
        <taxon>Medicago</taxon>
    </lineage>
</organism>
<dbReference type="HOGENOM" id="CLU_2295853_0_0_1"/>
<dbReference type="InterPro" id="IPR051504">
    <property type="entry name" value="Plant_metabolite_acyltrans"/>
</dbReference>
<dbReference type="PaxDb" id="3880-AES68190"/>
<keyword evidence="2" id="KW-0012">Acyltransferase</keyword>
<name>G7IIA3_MEDTR</name>
<proteinExistence type="predicted"/>
<reference evidence="3 5" key="1">
    <citation type="journal article" date="2011" name="Nature">
        <title>The Medicago genome provides insight into the evolution of rhizobial symbioses.</title>
        <authorList>
            <person name="Young N.D."/>
            <person name="Debelle F."/>
            <person name="Oldroyd G.E."/>
            <person name="Geurts R."/>
            <person name="Cannon S.B."/>
            <person name="Udvardi M.K."/>
            <person name="Benedito V.A."/>
            <person name="Mayer K.F."/>
            <person name="Gouzy J."/>
            <person name="Schoof H."/>
            <person name="Van de Peer Y."/>
            <person name="Proost S."/>
            <person name="Cook D.R."/>
            <person name="Meyers B.C."/>
            <person name="Spannagl M."/>
            <person name="Cheung F."/>
            <person name="De Mita S."/>
            <person name="Krishnakumar V."/>
            <person name="Gundlach H."/>
            <person name="Zhou S."/>
            <person name="Mudge J."/>
            <person name="Bharti A.K."/>
            <person name="Murray J.D."/>
            <person name="Naoumkina M.A."/>
            <person name="Rosen B."/>
            <person name="Silverstein K.A."/>
            <person name="Tang H."/>
            <person name="Rombauts S."/>
            <person name="Zhao P.X."/>
            <person name="Zhou P."/>
            <person name="Barbe V."/>
            <person name="Bardou P."/>
            <person name="Bechner M."/>
            <person name="Bellec A."/>
            <person name="Berger A."/>
            <person name="Berges H."/>
            <person name="Bidwell S."/>
            <person name="Bisseling T."/>
            <person name="Choisne N."/>
            <person name="Couloux A."/>
            <person name="Denny R."/>
            <person name="Deshpande S."/>
            <person name="Dai X."/>
            <person name="Doyle J.J."/>
            <person name="Dudez A.M."/>
            <person name="Farmer A.D."/>
            <person name="Fouteau S."/>
            <person name="Franken C."/>
            <person name="Gibelin C."/>
            <person name="Gish J."/>
            <person name="Goldstein S."/>
            <person name="Gonzalez A.J."/>
            <person name="Green P.J."/>
            <person name="Hallab A."/>
            <person name="Hartog M."/>
            <person name="Hua A."/>
            <person name="Humphray S.J."/>
            <person name="Jeong D.H."/>
            <person name="Jing Y."/>
            <person name="Jocker A."/>
            <person name="Kenton S.M."/>
            <person name="Kim D.J."/>
            <person name="Klee K."/>
            <person name="Lai H."/>
            <person name="Lang C."/>
            <person name="Lin S."/>
            <person name="Macmil S.L."/>
            <person name="Magdelenat G."/>
            <person name="Matthews L."/>
            <person name="McCorrison J."/>
            <person name="Monaghan E.L."/>
            <person name="Mun J.H."/>
            <person name="Najar F.Z."/>
            <person name="Nicholson C."/>
            <person name="Noirot C."/>
            <person name="O'Bleness M."/>
            <person name="Paule C.R."/>
            <person name="Poulain J."/>
            <person name="Prion F."/>
            <person name="Qin B."/>
            <person name="Qu C."/>
            <person name="Retzel E.F."/>
            <person name="Riddle C."/>
            <person name="Sallet E."/>
            <person name="Samain S."/>
            <person name="Samson N."/>
            <person name="Sanders I."/>
            <person name="Saurat O."/>
            <person name="Scarpelli C."/>
            <person name="Schiex T."/>
            <person name="Segurens B."/>
            <person name="Severin A.J."/>
            <person name="Sherrier D.J."/>
            <person name="Shi R."/>
            <person name="Sims S."/>
            <person name="Singer S.R."/>
            <person name="Sinharoy S."/>
            <person name="Sterck L."/>
            <person name="Viollet A."/>
            <person name="Wang B.B."/>
            <person name="Wang K."/>
            <person name="Wang M."/>
            <person name="Wang X."/>
            <person name="Warfsmann J."/>
            <person name="Weissenbach J."/>
            <person name="White D.D."/>
            <person name="White J.D."/>
            <person name="Wiley G.B."/>
            <person name="Wincker P."/>
            <person name="Xing Y."/>
            <person name="Yang L."/>
            <person name="Yao Z."/>
            <person name="Ying F."/>
            <person name="Zhai J."/>
            <person name="Zhou L."/>
            <person name="Zuber A."/>
            <person name="Denarie J."/>
            <person name="Dixon R.A."/>
            <person name="May G.D."/>
            <person name="Schwartz D.C."/>
            <person name="Rogers J."/>
            <person name="Quetier F."/>
            <person name="Town C.D."/>
            <person name="Roe B.A."/>
        </authorList>
    </citation>
    <scope>NUCLEOTIDE SEQUENCE [LARGE SCALE GENOMIC DNA]</scope>
    <source>
        <strain evidence="3">A17</strain>
        <strain evidence="4 5">cv. Jemalong A17</strain>
    </source>
</reference>
<gene>
    <name evidence="3" type="ordered locus">MTR_2g104220</name>
</gene>
<dbReference type="PANTHER" id="PTHR31625">
    <property type="match status" value="1"/>
</dbReference>
<dbReference type="Gene3D" id="3.30.559.10">
    <property type="entry name" value="Chloramphenicol acetyltransferase-like domain"/>
    <property type="match status" value="1"/>
</dbReference>
<dbReference type="GO" id="GO:0016747">
    <property type="term" value="F:acyltransferase activity, transferring groups other than amino-acyl groups"/>
    <property type="evidence" value="ECO:0007669"/>
    <property type="project" value="UniProtKB-ARBA"/>
</dbReference>
<keyword evidence="5" id="KW-1185">Reference proteome</keyword>
<sequence length="101" mass="11568">MEISCGQRCAVYVFDDNIENDTFILPLLALQVTVFPDHGICIGITYCHVMDDNSCNHFMKSWSFIHQGGNVVELKSLSCFDREVLRDQKDLKMFSSMTILQ</sequence>
<reference evidence="4" key="3">
    <citation type="submission" date="2015-04" db="UniProtKB">
        <authorList>
            <consortium name="EnsemblPlants"/>
        </authorList>
    </citation>
    <scope>IDENTIFICATION</scope>
    <source>
        <strain evidence="4">cv. Jemalong A17</strain>
    </source>
</reference>
<dbReference type="AlphaFoldDB" id="G7IIA3"/>
<evidence type="ECO:0000313" key="5">
    <source>
        <dbReference type="Proteomes" id="UP000002051"/>
    </source>
</evidence>
<evidence type="ECO:0000313" key="4">
    <source>
        <dbReference type="EnsemblPlants" id="AES68190"/>
    </source>
</evidence>
<keyword evidence="1 3" id="KW-0808">Transferase</keyword>
<dbReference type="Pfam" id="PF02458">
    <property type="entry name" value="Transferase"/>
    <property type="match status" value="1"/>
</dbReference>
<protein>
    <submittedName>
        <fullName evidence="3">Transferase family protein</fullName>
    </submittedName>
</protein>
<dbReference type="Proteomes" id="UP000002051">
    <property type="component" value="Chromosome 2"/>
</dbReference>
<dbReference type="InterPro" id="IPR023213">
    <property type="entry name" value="CAT-like_dom_sf"/>
</dbReference>
<evidence type="ECO:0000256" key="2">
    <source>
        <dbReference type="ARBA" id="ARBA00023315"/>
    </source>
</evidence>
<evidence type="ECO:0000313" key="3">
    <source>
        <dbReference type="EMBL" id="AES68190.1"/>
    </source>
</evidence>
<accession>G7IIA3</accession>
<reference evidence="3 5" key="2">
    <citation type="journal article" date="2014" name="BMC Genomics">
        <title>An improved genome release (version Mt4.0) for the model legume Medicago truncatula.</title>
        <authorList>
            <person name="Tang H."/>
            <person name="Krishnakumar V."/>
            <person name="Bidwell S."/>
            <person name="Rosen B."/>
            <person name="Chan A."/>
            <person name="Zhou S."/>
            <person name="Gentzbittel L."/>
            <person name="Childs K.L."/>
            <person name="Yandell M."/>
            <person name="Gundlach H."/>
            <person name="Mayer K.F."/>
            <person name="Schwartz D.C."/>
            <person name="Town C.D."/>
        </authorList>
    </citation>
    <scope>GENOME REANNOTATION</scope>
    <source>
        <strain evidence="4 5">cv. Jemalong A17</strain>
    </source>
</reference>
<evidence type="ECO:0000256" key="1">
    <source>
        <dbReference type="ARBA" id="ARBA00022679"/>
    </source>
</evidence>
<dbReference type="EnsemblPlants" id="AES68190">
    <property type="protein sequence ID" value="AES68190"/>
    <property type="gene ID" value="MTR_2g104220"/>
</dbReference>
<dbReference type="EMBL" id="CM001218">
    <property type="protein sequence ID" value="AES68190.1"/>
    <property type="molecule type" value="Genomic_DNA"/>
</dbReference>